<name>A0A0P8HNV3_CITFR</name>
<proteinExistence type="predicted"/>
<evidence type="ECO:0000313" key="3">
    <source>
        <dbReference type="EMBL" id="HAT3896853.1"/>
    </source>
</evidence>
<keyword evidence="1" id="KW-0472">Membrane</keyword>
<keyword evidence="1" id="KW-0812">Transmembrane</keyword>
<dbReference type="EMBL" id="JAWPBU010000009">
    <property type="protein sequence ID" value="MDW2758910.1"/>
    <property type="molecule type" value="Genomic_DNA"/>
</dbReference>
<evidence type="ECO:0000256" key="1">
    <source>
        <dbReference type="SAM" id="Phobius"/>
    </source>
</evidence>
<dbReference type="EMBL" id="LJEB01000148">
    <property type="protein sequence ID" value="KPR48861.1"/>
    <property type="molecule type" value="Genomic_DNA"/>
</dbReference>
<reference evidence="4 6" key="2">
    <citation type="journal article" date="2017" name="PLoS ONE">
        <title>Genomic and phenotypic characterisation of fluoroquinolone resistance mechanisms in Enterobacteriaceae in Durban, South Africa.</title>
        <authorList>
            <person name="Osei Sekyere J."/>
            <person name="Amoako D.G."/>
        </authorList>
    </citation>
    <scope>NUCLEOTIDE SEQUENCE [LARGE SCALE GENOMIC DNA]</scope>
    <source>
        <strain evidence="4 6">ST62:944112508</strain>
    </source>
</reference>
<dbReference type="AlphaFoldDB" id="A0A0P8HNV3"/>
<feature type="transmembrane region" description="Helical" evidence="1">
    <location>
        <begin position="15"/>
        <end position="39"/>
    </location>
</feature>
<comment type="caution">
    <text evidence="3">The sequence shown here is derived from an EMBL/GenBank/DDBJ whole genome shotgun (WGS) entry which is preliminary data.</text>
</comment>
<reference evidence="3" key="4">
    <citation type="submission" date="2020-09" db="EMBL/GenBank/DDBJ databases">
        <authorList>
            <consortium name="NCBI Pathogen Detection Project"/>
        </authorList>
    </citation>
    <scope>NUCLEOTIDE SEQUENCE</scope>
    <source>
        <strain evidence="3">O50</strain>
    </source>
</reference>
<reference evidence="6" key="1">
    <citation type="submission" date="2015-09" db="EMBL/GenBank/DDBJ databases">
        <title>Prevalence of NDMs in South Africa.</title>
        <authorList>
            <person name="Osei Sekyere J."/>
            <person name="Govinden U."/>
            <person name="Essack S."/>
            <person name="Haldorsen B."/>
            <person name="Samuelsen O."/>
            <person name="Aasnaes B."/>
            <person name="Sundsfjord A."/>
        </authorList>
    </citation>
    <scope>NUCLEOTIDE SEQUENCE [LARGE SCALE GENOMIC DNA]</scope>
    <source>
        <strain evidence="6">ST62:944112508</strain>
    </source>
</reference>
<dbReference type="Proteomes" id="UP000050520">
    <property type="component" value="Unassembled WGS sequence"/>
</dbReference>
<organism evidence="3">
    <name type="scientific">Citrobacter freundii</name>
    <dbReference type="NCBI Taxonomy" id="546"/>
    <lineage>
        <taxon>Bacteria</taxon>
        <taxon>Pseudomonadati</taxon>
        <taxon>Pseudomonadota</taxon>
        <taxon>Gammaproteobacteria</taxon>
        <taxon>Enterobacterales</taxon>
        <taxon>Enterobacteriaceae</taxon>
        <taxon>Citrobacter</taxon>
        <taxon>Citrobacter freundii complex</taxon>
    </lineage>
</organism>
<accession>A0A0P8HNV3</accession>
<evidence type="ECO:0000313" key="4">
    <source>
        <dbReference type="EMBL" id="KPR48861.1"/>
    </source>
</evidence>
<sequence>MITLCDVWLAQSPRFRLICWCGWMLGLLILVTLCLYPVARERTMQRESLVQQRAAIQMQWRDVYLLAASPAESEEKLTLFSPLLFQNSLTRLIHWQPSAQGGEMALISAWDAIPLTFVQLAAQGMNVSRFSLSAEGTELLLTLQLERLNDG</sequence>
<protein>
    <recommendedName>
        <fullName evidence="2">DNA utilization protein HofO C-terminal domain-containing protein</fullName>
    </recommendedName>
</protein>
<keyword evidence="1" id="KW-1133">Transmembrane helix</keyword>
<gene>
    <name evidence="4" type="ORF">AN672_25000</name>
    <name evidence="3" type="ORF">I9Y29_001264</name>
    <name evidence="5" type="ORF">RYZ67_10540</name>
</gene>
<dbReference type="RefSeq" id="WP_032941102.1">
    <property type="nucleotide sequence ID" value="NZ_AP026940.1"/>
</dbReference>
<evidence type="ECO:0000313" key="6">
    <source>
        <dbReference type="Proteomes" id="UP000050520"/>
    </source>
</evidence>
<dbReference type="EMBL" id="DACSXJ010000005">
    <property type="protein sequence ID" value="HAT3896853.1"/>
    <property type="molecule type" value="Genomic_DNA"/>
</dbReference>
<evidence type="ECO:0000313" key="5">
    <source>
        <dbReference type="EMBL" id="MDW2758910.1"/>
    </source>
</evidence>
<dbReference type="Proteomes" id="UP000855471">
    <property type="component" value="Unassembled WGS sequence"/>
</dbReference>
<reference evidence="3" key="3">
    <citation type="journal article" date="2018" name="Genome Biol.">
        <title>SKESA: strategic k-mer extension for scrupulous assemblies.</title>
        <authorList>
            <person name="Souvorov A."/>
            <person name="Agarwala R."/>
            <person name="Lipman D.J."/>
        </authorList>
    </citation>
    <scope>NUCLEOTIDE SEQUENCE</scope>
    <source>
        <strain evidence="3">O50</strain>
    </source>
</reference>
<feature type="domain" description="DNA utilization protein HofO C-terminal" evidence="2">
    <location>
        <begin position="80"/>
        <end position="147"/>
    </location>
</feature>
<reference evidence="5" key="5">
    <citation type="submission" date="2023-10" db="EMBL/GenBank/DDBJ databases">
        <title>Fecal carriage and genetic characteristics of carbapenem-resistant Enterobacterales among healthy adults from four provinces of China.</title>
        <authorList>
            <person name="Li Y."/>
            <person name="Zhang R."/>
        </authorList>
    </citation>
    <scope>NUCLEOTIDE SEQUENCE</scope>
    <source>
        <strain evidence="5">HN-136</strain>
    </source>
</reference>
<dbReference type="InterPro" id="IPR057522">
    <property type="entry name" value="HofO_C"/>
</dbReference>
<dbReference type="Pfam" id="PF25319">
    <property type="entry name" value="HofO"/>
    <property type="match status" value="1"/>
</dbReference>
<evidence type="ECO:0000259" key="2">
    <source>
        <dbReference type="Pfam" id="PF25319"/>
    </source>
</evidence>
<dbReference type="Proteomes" id="UP001278087">
    <property type="component" value="Unassembled WGS sequence"/>
</dbReference>